<protein>
    <submittedName>
        <fullName evidence="2">Uncharacterized protein</fullName>
    </submittedName>
</protein>
<feature type="transmembrane region" description="Helical" evidence="1">
    <location>
        <begin position="7"/>
        <end position="30"/>
    </location>
</feature>
<evidence type="ECO:0000256" key="1">
    <source>
        <dbReference type="SAM" id="Phobius"/>
    </source>
</evidence>
<feature type="transmembrane region" description="Helical" evidence="1">
    <location>
        <begin position="42"/>
        <end position="66"/>
    </location>
</feature>
<dbReference type="OrthoDB" id="8253092at2"/>
<organism evidence="2 3">
    <name type="scientific">Rhodopseudomonas faecalis</name>
    <dbReference type="NCBI Taxonomy" id="99655"/>
    <lineage>
        <taxon>Bacteria</taxon>
        <taxon>Pseudomonadati</taxon>
        <taxon>Pseudomonadota</taxon>
        <taxon>Alphaproteobacteria</taxon>
        <taxon>Hyphomicrobiales</taxon>
        <taxon>Nitrobacteraceae</taxon>
        <taxon>Rhodopseudomonas</taxon>
    </lineage>
</organism>
<keyword evidence="1" id="KW-0472">Membrane</keyword>
<keyword evidence="1" id="KW-1133">Transmembrane helix</keyword>
<gene>
    <name evidence="2" type="ORF">BJ122_1036</name>
</gene>
<keyword evidence="1" id="KW-0812">Transmembrane</keyword>
<reference evidence="2 3" key="1">
    <citation type="submission" date="2018-06" db="EMBL/GenBank/DDBJ databases">
        <title>Genomic Encyclopedia of Archaeal and Bacterial Type Strains, Phase II (KMG-II): from individual species to whole genera.</title>
        <authorList>
            <person name="Goeker M."/>
        </authorList>
    </citation>
    <scope>NUCLEOTIDE SEQUENCE [LARGE SCALE GENOMIC DNA]</scope>
    <source>
        <strain evidence="2 3">JCM 11668</strain>
    </source>
</reference>
<keyword evidence="3" id="KW-1185">Reference proteome</keyword>
<evidence type="ECO:0000313" key="3">
    <source>
        <dbReference type="Proteomes" id="UP000248148"/>
    </source>
</evidence>
<name>A0A318TI47_9BRAD</name>
<feature type="transmembrane region" description="Helical" evidence="1">
    <location>
        <begin position="109"/>
        <end position="126"/>
    </location>
</feature>
<dbReference type="AlphaFoldDB" id="A0A318TI47"/>
<evidence type="ECO:0000313" key="2">
    <source>
        <dbReference type="EMBL" id="PYF04354.1"/>
    </source>
</evidence>
<comment type="caution">
    <text evidence="2">The sequence shown here is derived from an EMBL/GenBank/DDBJ whole genome shotgun (WGS) entry which is preliminary data.</text>
</comment>
<feature type="transmembrane region" description="Helical" evidence="1">
    <location>
        <begin position="78"/>
        <end position="97"/>
    </location>
</feature>
<dbReference type="Proteomes" id="UP000248148">
    <property type="component" value="Unassembled WGS sequence"/>
</dbReference>
<dbReference type="InterPro" id="IPR035399">
    <property type="entry name" value="DUF5413"/>
</dbReference>
<dbReference type="Pfam" id="PF17434">
    <property type="entry name" value="DUF5413"/>
    <property type="match status" value="1"/>
</dbReference>
<proteinExistence type="predicted"/>
<dbReference type="RefSeq" id="WP_110779783.1">
    <property type="nucleotide sequence ID" value="NZ_QJTI01000003.1"/>
</dbReference>
<sequence length="140" mass="15240">MKRYVIYGLIGPSLGGVMLLLVMTVLSGYWTGGTLMELEKFLLIAVTTMQYSYLFALLPSLAIAAIDDILSHYPQLHLPARMALCGSIAFAATAFMYGGRGADAGVKQLVLYGLVGLVPTVLNCWLSRNVLPKEVREQRA</sequence>
<accession>A0A318TI47</accession>
<dbReference type="EMBL" id="QJTI01000003">
    <property type="protein sequence ID" value="PYF04354.1"/>
    <property type="molecule type" value="Genomic_DNA"/>
</dbReference>